<reference evidence="3 4" key="1">
    <citation type="journal article" date="2024" name="Science">
        <title>Giant polyketide synthase enzymes in the biosynthesis of giant marine polyether toxins.</title>
        <authorList>
            <person name="Fallon T.R."/>
            <person name="Shende V.V."/>
            <person name="Wierzbicki I.H."/>
            <person name="Pendleton A.L."/>
            <person name="Watervoot N.F."/>
            <person name="Auber R.P."/>
            <person name="Gonzalez D.J."/>
            <person name="Wisecaver J.H."/>
            <person name="Moore B.S."/>
        </authorList>
    </citation>
    <scope>NUCLEOTIDE SEQUENCE [LARGE SCALE GENOMIC DNA]</scope>
    <source>
        <strain evidence="3 4">12B1</strain>
    </source>
</reference>
<feature type="coiled-coil region" evidence="1">
    <location>
        <begin position="655"/>
        <end position="682"/>
    </location>
</feature>
<feature type="compositionally biased region" description="Acidic residues" evidence="2">
    <location>
        <begin position="945"/>
        <end position="957"/>
    </location>
</feature>
<dbReference type="GO" id="GO:0045931">
    <property type="term" value="P:positive regulation of mitotic cell cycle"/>
    <property type="evidence" value="ECO:0007669"/>
    <property type="project" value="TreeGrafter"/>
</dbReference>
<feature type="compositionally biased region" description="Low complexity" evidence="2">
    <location>
        <begin position="1008"/>
        <end position="1020"/>
    </location>
</feature>
<dbReference type="GO" id="GO:0034451">
    <property type="term" value="C:centriolar satellite"/>
    <property type="evidence" value="ECO:0007669"/>
    <property type="project" value="TreeGrafter"/>
</dbReference>
<dbReference type="PANTHER" id="PTHR46725">
    <property type="entry name" value="COILED-COIL DOMAIN-CONTAINING PROTEIN 57"/>
    <property type="match status" value="1"/>
</dbReference>
<proteinExistence type="predicted"/>
<feature type="compositionally biased region" description="Basic and acidic residues" evidence="2">
    <location>
        <begin position="915"/>
        <end position="927"/>
    </location>
</feature>
<organism evidence="3 4">
    <name type="scientific">Prymnesium parvum</name>
    <name type="common">Toxic golden alga</name>
    <dbReference type="NCBI Taxonomy" id="97485"/>
    <lineage>
        <taxon>Eukaryota</taxon>
        <taxon>Haptista</taxon>
        <taxon>Haptophyta</taxon>
        <taxon>Prymnesiophyceae</taxon>
        <taxon>Prymnesiales</taxon>
        <taxon>Prymnesiaceae</taxon>
        <taxon>Prymnesium</taxon>
    </lineage>
</organism>
<accession>A0AB34J870</accession>
<feature type="compositionally biased region" description="Basic and acidic residues" evidence="2">
    <location>
        <begin position="1028"/>
        <end position="1041"/>
    </location>
</feature>
<dbReference type="EMBL" id="JBGBPQ010000012">
    <property type="protein sequence ID" value="KAL1514532.1"/>
    <property type="molecule type" value="Genomic_DNA"/>
</dbReference>
<evidence type="ECO:0000313" key="4">
    <source>
        <dbReference type="Proteomes" id="UP001515480"/>
    </source>
</evidence>
<dbReference type="Proteomes" id="UP001515480">
    <property type="component" value="Unassembled WGS sequence"/>
</dbReference>
<dbReference type="GO" id="GO:0060271">
    <property type="term" value="P:cilium assembly"/>
    <property type="evidence" value="ECO:0007669"/>
    <property type="project" value="TreeGrafter"/>
</dbReference>
<keyword evidence="1" id="KW-0175">Coiled coil</keyword>
<dbReference type="GO" id="GO:0005876">
    <property type="term" value="C:spindle microtubule"/>
    <property type="evidence" value="ECO:0007669"/>
    <property type="project" value="TreeGrafter"/>
</dbReference>
<feature type="coiled-coil region" evidence="1">
    <location>
        <begin position="752"/>
        <end position="846"/>
    </location>
</feature>
<evidence type="ECO:0000256" key="1">
    <source>
        <dbReference type="SAM" id="Coils"/>
    </source>
</evidence>
<gene>
    <name evidence="3" type="ORF">AB1Y20_003629</name>
</gene>
<sequence length="1069" mass="118679">MPSPLHSPLLAPSYHSSALHTPSNQTPVHHSPARQPPVQSAVAEPSPPQQELLSRGVSLPPALPSHLEGYDPVAPSHPLALSSVGAGGQLRGLILQKEKELHDINEYRIQTLEALLQDKERELSDGKARLGKLRDDFNYNLKLLSERDAELERYDASFTHLKSVLRDRDGELSELQISVAELRQAAKQERERLEENESYYQHKLQQEREDWEAARWKLDESLRSLRDECEAYKREASRAAREHEEAVARERRESASGFDEAMREREREHSSRVAELEAALHAVEGEKKRAEAALSEQSTRVASLDQCVEVLTSSLRQRERMVEELTAESERREARDASRLQETERLLGELEHLKDEKLEEKAEEIRALQQQLAASERALTARRRRSHADVIARLEARLAETREKLQQTEGAVVSARVKAAEAAAEADEKLRAAQRELEELRQQLERSEARAAKVEAVAAATREEAQQTAEQAVEVARREAISLRAELAAAHDAMSDTRRQLTHARNEAADLRAAEAEANKRVDELTRAAKQQALRDAAALQLREALDASSELEASLATAKNDTARALAAKAAADERTAAAEKDLHAKQEELHRAQQLLQQQEHRLGPYARGGLGVLTRADDEESLPSPVSIPSLPISPMAKGGRFGKGGGVEEENALLKARLARAEEQAEKSRHVVVSMRQELERLRGGGASGGVAEELSAAHEQTHALRQYNELLAQRCEGLAHGIDGGAATAEIHVLRARVKSLEETGAYQRAERREVQAEVERLRMEAAESARHVRALEAGVLSKETMIAQLQSRVTEATAQLEAKSKECEALRAEREGGGLVRELQAKLKTCEADHSRLVAEREKLMEISNMLRADLNRVLSESPAPPSSTIAIERAEREVAGRYEAKLGQIESSMRQLVSQNRSLKEELHRWTASEPDEWRASRRAISTSRSFDRAQSDGEAEEGEEEEEYGEAWRGEARRPRSAAGGGEVSGARARARAKLEEAKSSLLLSGTTAPRVSCGARASAPPSNSSRATESQTRARLQDIQRKRADLSRRRGSVRNYNDVDDELEYTHSMCLKPAAG</sequence>
<dbReference type="PANTHER" id="PTHR46725:SF1">
    <property type="entry name" value="COILED-COIL DOMAIN-CONTAINING PROTEIN 57"/>
    <property type="match status" value="1"/>
</dbReference>
<protein>
    <recommendedName>
        <fullName evidence="5">Centrosomal protein of 162 kDa</fullName>
    </recommendedName>
</protein>
<dbReference type="InterPro" id="IPR042481">
    <property type="entry name" value="CCDC57"/>
</dbReference>
<evidence type="ECO:0000256" key="2">
    <source>
        <dbReference type="SAM" id="MobiDB-lite"/>
    </source>
</evidence>
<feature type="region of interest" description="Disordered" evidence="2">
    <location>
        <begin position="1"/>
        <end position="60"/>
    </location>
</feature>
<name>A0AB34J870_PRYPA</name>
<keyword evidence="4" id="KW-1185">Reference proteome</keyword>
<dbReference type="AlphaFoldDB" id="A0AB34J870"/>
<dbReference type="GO" id="GO:0007020">
    <property type="term" value="P:microtubule nucleation"/>
    <property type="evidence" value="ECO:0007669"/>
    <property type="project" value="TreeGrafter"/>
</dbReference>
<evidence type="ECO:0008006" key="5">
    <source>
        <dbReference type="Google" id="ProtNLM"/>
    </source>
</evidence>
<feature type="coiled-coil region" evidence="1">
    <location>
        <begin position="109"/>
        <end position="136"/>
    </location>
</feature>
<comment type="caution">
    <text evidence="3">The sequence shown here is derived from an EMBL/GenBank/DDBJ whole genome shotgun (WGS) entry which is preliminary data.</text>
</comment>
<feature type="region of interest" description="Disordered" evidence="2">
    <location>
        <begin position="235"/>
        <end position="271"/>
    </location>
</feature>
<feature type="compositionally biased region" description="Low complexity" evidence="2">
    <location>
        <begin position="1"/>
        <end position="20"/>
    </location>
</feature>
<feature type="region of interest" description="Disordered" evidence="2">
    <location>
        <begin position="915"/>
        <end position="1046"/>
    </location>
</feature>
<evidence type="ECO:0000313" key="3">
    <source>
        <dbReference type="EMBL" id="KAL1514532.1"/>
    </source>
</evidence>